<proteinExistence type="predicted"/>
<keyword evidence="2" id="KW-1185">Reference proteome</keyword>
<evidence type="ECO:0000313" key="1">
    <source>
        <dbReference type="EMBL" id="GAB1580747.1"/>
    </source>
</evidence>
<name>A0ABQ0GVP8_9HYPH</name>
<dbReference type="Proteomes" id="UP001628091">
    <property type="component" value="Unassembled WGS sequence"/>
</dbReference>
<protein>
    <submittedName>
        <fullName evidence="1">Uncharacterized protein</fullName>
    </submittedName>
</protein>
<comment type="caution">
    <text evidence="1">The sequence shown here is derived from an EMBL/GenBank/DDBJ whole genome shotgun (WGS) entry which is preliminary data.</text>
</comment>
<gene>
    <name evidence="1" type="ORF">PPNSA23_06900</name>
</gene>
<organism evidence="1 2">
    <name type="scientific">Phyllobacterium phragmitis</name>
    <dbReference type="NCBI Taxonomy" id="2670329"/>
    <lineage>
        <taxon>Bacteria</taxon>
        <taxon>Pseudomonadati</taxon>
        <taxon>Pseudomonadota</taxon>
        <taxon>Alphaproteobacteria</taxon>
        <taxon>Hyphomicrobiales</taxon>
        <taxon>Phyllobacteriaceae</taxon>
        <taxon>Phyllobacterium</taxon>
    </lineage>
</organism>
<dbReference type="EMBL" id="BAAFZP010000001">
    <property type="protein sequence ID" value="GAB1580747.1"/>
    <property type="molecule type" value="Genomic_DNA"/>
</dbReference>
<evidence type="ECO:0000313" key="2">
    <source>
        <dbReference type="Proteomes" id="UP001628091"/>
    </source>
</evidence>
<accession>A0ABQ0GVP8</accession>
<sequence>MFDGVAHFAACMHIDAVTFVEGLVDDLFKAGKVWLGHREMAPKRAVDDPPAKLLVPDRRRGFCGKWSKADKRRRQGGQSQERFYISGMRQTGRIGQV</sequence>
<reference evidence="1 2" key="1">
    <citation type="submission" date="2024-10" db="EMBL/GenBank/DDBJ databases">
        <title>Isolation, draft genome sequencing and identification of Phyllobacterium sp. NSA23, isolated from leaf soil.</title>
        <authorList>
            <person name="Akita H."/>
        </authorList>
    </citation>
    <scope>NUCLEOTIDE SEQUENCE [LARGE SCALE GENOMIC DNA]</scope>
    <source>
        <strain evidence="1 2">NSA23</strain>
    </source>
</reference>